<evidence type="ECO:0000256" key="5">
    <source>
        <dbReference type="ARBA" id="ARBA00022842"/>
    </source>
</evidence>
<reference evidence="8" key="1">
    <citation type="submission" date="2017-09" db="EMBL/GenBank/DDBJ databases">
        <authorList>
            <person name="Varghese N."/>
            <person name="Submissions S."/>
        </authorList>
    </citation>
    <scope>NUCLEOTIDE SEQUENCE [LARGE SCALE GENOMIC DNA]</scope>
    <source>
        <strain evidence="8">DSM 2913</strain>
    </source>
</reference>
<dbReference type="RefSeq" id="WP_096600486.1">
    <property type="nucleotide sequence ID" value="NZ_OBEN01000001.1"/>
</dbReference>
<dbReference type="InterPro" id="IPR008949">
    <property type="entry name" value="Isoprenoid_synthase_dom_sf"/>
</dbReference>
<name>A0A285NRW6_9AQUI</name>
<dbReference type="InterPro" id="IPR000092">
    <property type="entry name" value="Polyprenyl_synt"/>
</dbReference>
<dbReference type="InterPro" id="IPR033749">
    <property type="entry name" value="Polyprenyl_synt_CS"/>
</dbReference>
<comment type="similarity">
    <text evidence="2 6">Belongs to the FPP/GGPP synthase family.</text>
</comment>
<dbReference type="PANTHER" id="PTHR12001:SF69">
    <property type="entry name" value="ALL TRANS-POLYPRENYL-DIPHOSPHATE SYNTHASE PDSS1"/>
    <property type="match status" value="1"/>
</dbReference>
<keyword evidence="4" id="KW-0479">Metal-binding</keyword>
<protein>
    <submittedName>
        <fullName evidence="7">Octaprenyl-diphosphate synthase</fullName>
    </submittedName>
</protein>
<evidence type="ECO:0000256" key="3">
    <source>
        <dbReference type="ARBA" id="ARBA00022679"/>
    </source>
</evidence>
<dbReference type="SFLD" id="SFLDG01017">
    <property type="entry name" value="Polyprenyl_Transferase_Like"/>
    <property type="match status" value="1"/>
</dbReference>
<dbReference type="OrthoDB" id="9805316at2"/>
<keyword evidence="3 6" id="KW-0808">Transferase</keyword>
<evidence type="ECO:0000256" key="1">
    <source>
        <dbReference type="ARBA" id="ARBA00001946"/>
    </source>
</evidence>
<comment type="cofactor">
    <cofactor evidence="1">
        <name>Mg(2+)</name>
        <dbReference type="ChEBI" id="CHEBI:18420"/>
    </cofactor>
</comment>
<sequence length="304" mass="33921">MERLLKVIEGELVRHLDPEVREVLQVGNYIVSSGGKRIRPILTLLTCIALGGDDSKVHPLAVGIEYIHVASLLHDDVVDGADTRRGKPSANLVFGNEMCVLTGDYMYAKALWLYSVYGDMKSIQIVSKAVMDMAQGQVLELKSIENVIDERTYFDIIDKKTGVLFGASMAVGALMAGREDYEEFYRIGVRIGRAFQLVDDALDYVGSQEKLGKPVGNDLKEGKCTYPLISVLDKLDIKNVKNLLKNRDTTWLRQKVIELGGVENTYRKAKVETDQALEDLYRIAGKDAVEILSPLIISIVKRER</sequence>
<evidence type="ECO:0000256" key="2">
    <source>
        <dbReference type="ARBA" id="ARBA00006706"/>
    </source>
</evidence>
<keyword evidence="8" id="KW-1185">Reference proteome</keyword>
<dbReference type="SUPFAM" id="SSF48576">
    <property type="entry name" value="Terpenoid synthases"/>
    <property type="match status" value="1"/>
</dbReference>
<dbReference type="Gene3D" id="1.10.600.10">
    <property type="entry name" value="Farnesyl Diphosphate Synthase"/>
    <property type="match status" value="1"/>
</dbReference>
<organism evidence="7 8">
    <name type="scientific">Hydrogenobacter hydrogenophilus</name>
    <dbReference type="NCBI Taxonomy" id="35835"/>
    <lineage>
        <taxon>Bacteria</taxon>
        <taxon>Pseudomonadati</taxon>
        <taxon>Aquificota</taxon>
        <taxon>Aquificia</taxon>
        <taxon>Aquificales</taxon>
        <taxon>Aquificaceae</taxon>
        <taxon>Hydrogenobacter</taxon>
    </lineage>
</organism>
<gene>
    <name evidence="7" type="ORF">SAMN06265353_0368</name>
</gene>
<dbReference type="GO" id="GO:0046872">
    <property type="term" value="F:metal ion binding"/>
    <property type="evidence" value="ECO:0007669"/>
    <property type="project" value="UniProtKB-KW"/>
</dbReference>
<dbReference type="SFLD" id="SFLDS00005">
    <property type="entry name" value="Isoprenoid_Synthase_Type_I"/>
    <property type="match status" value="1"/>
</dbReference>
<dbReference type="PROSITE" id="PS00723">
    <property type="entry name" value="POLYPRENYL_SYNTHASE_1"/>
    <property type="match status" value="1"/>
</dbReference>
<dbReference type="GO" id="GO:0004659">
    <property type="term" value="F:prenyltransferase activity"/>
    <property type="evidence" value="ECO:0007669"/>
    <property type="project" value="InterPro"/>
</dbReference>
<dbReference type="Proteomes" id="UP000218627">
    <property type="component" value="Unassembled WGS sequence"/>
</dbReference>
<dbReference type="PANTHER" id="PTHR12001">
    <property type="entry name" value="GERANYLGERANYL PYROPHOSPHATE SYNTHASE"/>
    <property type="match status" value="1"/>
</dbReference>
<evidence type="ECO:0000256" key="4">
    <source>
        <dbReference type="ARBA" id="ARBA00022723"/>
    </source>
</evidence>
<dbReference type="GO" id="GO:0008299">
    <property type="term" value="P:isoprenoid biosynthetic process"/>
    <property type="evidence" value="ECO:0007669"/>
    <property type="project" value="InterPro"/>
</dbReference>
<dbReference type="AlphaFoldDB" id="A0A285NRW6"/>
<accession>A0A285NRW6</accession>
<dbReference type="Pfam" id="PF00348">
    <property type="entry name" value="polyprenyl_synt"/>
    <property type="match status" value="1"/>
</dbReference>
<evidence type="ECO:0000313" key="7">
    <source>
        <dbReference type="EMBL" id="SNZ11938.1"/>
    </source>
</evidence>
<evidence type="ECO:0000313" key="8">
    <source>
        <dbReference type="Proteomes" id="UP000218627"/>
    </source>
</evidence>
<keyword evidence="5" id="KW-0460">Magnesium</keyword>
<dbReference type="EMBL" id="OBEN01000001">
    <property type="protein sequence ID" value="SNZ11938.1"/>
    <property type="molecule type" value="Genomic_DNA"/>
</dbReference>
<dbReference type="CDD" id="cd00685">
    <property type="entry name" value="Trans_IPPS_HT"/>
    <property type="match status" value="1"/>
</dbReference>
<proteinExistence type="inferred from homology"/>
<evidence type="ECO:0000256" key="6">
    <source>
        <dbReference type="RuleBase" id="RU004466"/>
    </source>
</evidence>